<evidence type="ECO:0000313" key="3">
    <source>
        <dbReference type="EMBL" id="ALX49492.1"/>
    </source>
</evidence>
<dbReference type="InterPro" id="IPR005269">
    <property type="entry name" value="LOG"/>
</dbReference>
<dbReference type="STRING" id="1472767.AOX59_13490"/>
<organism evidence="3 4">
    <name type="scientific">Lentibacillus amyloliquefaciens</name>
    <dbReference type="NCBI Taxonomy" id="1472767"/>
    <lineage>
        <taxon>Bacteria</taxon>
        <taxon>Bacillati</taxon>
        <taxon>Bacillota</taxon>
        <taxon>Bacilli</taxon>
        <taxon>Bacillales</taxon>
        <taxon>Bacillaceae</taxon>
        <taxon>Lentibacillus</taxon>
    </lineage>
</organism>
<dbReference type="PANTHER" id="PTHR31223:SF70">
    <property type="entry name" value="LOG FAMILY PROTEIN YJL055W"/>
    <property type="match status" value="1"/>
</dbReference>
<keyword evidence="2" id="KW-0203">Cytokinin biosynthesis</keyword>
<dbReference type="SUPFAM" id="SSF102405">
    <property type="entry name" value="MCP/YpsA-like"/>
    <property type="match status" value="1"/>
</dbReference>
<dbReference type="InterPro" id="IPR031100">
    <property type="entry name" value="LOG_fam"/>
</dbReference>
<accession>A0A0U4FP29</accession>
<dbReference type="RefSeq" id="WP_068446314.1">
    <property type="nucleotide sequence ID" value="NZ_CP013862.1"/>
</dbReference>
<dbReference type="KEGG" id="lao:AOX59_13490"/>
<dbReference type="Gene3D" id="3.40.50.450">
    <property type="match status" value="1"/>
</dbReference>
<evidence type="ECO:0000256" key="1">
    <source>
        <dbReference type="ARBA" id="ARBA00006763"/>
    </source>
</evidence>
<proteinExistence type="inferred from homology"/>
<dbReference type="PANTHER" id="PTHR31223">
    <property type="entry name" value="LOG FAMILY PROTEIN YJL055W"/>
    <property type="match status" value="1"/>
</dbReference>
<dbReference type="EC" id="3.2.2.n1" evidence="2"/>
<keyword evidence="4" id="KW-1185">Reference proteome</keyword>
<dbReference type="GO" id="GO:0016799">
    <property type="term" value="F:hydrolase activity, hydrolyzing N-glycosyl compounds"/>
    <property type="evidence" value="ECO:0007669"/>
    <property type="project" value="TreeGrafter"/>
</dbReference>
<sequence length="194" mass="21579">MKHLAVFCGSSNGASDVYGEGAVQLGKELAKQEITLIYGGASVGMMGSVANAVLENDGQVIGVIPEMLEDREISHPNLTKLFVVQSMHERKAKMAELADGFIALPGGPGTLEEFMEVFTWAQLGEHQKPCGLLNINHYYDPLVSFFNHMADEQFLDEKYRSMALVDSSPQHLIEKFYTYQPPAVKTYIKKIKHR</sequence>
<dbReference type="EMBL" id="CP013862">
    <property type="protein sequence ID" value="ALX49492.1"/>
    <property type="molecule type" value="Genomic_DNA"/>
</dbReference>
<dbReference type="AlphaFoldDB" id="A0A0U4FP29"/>
<comment type="similarity">
    <text evidence="1 2">Belongs to the LOG family.</text>
</comment>
<name>A0A0U4FP29_9BACI</name>
<reference evidence="3 4" key="1">
    <citation type="submission" date="2016-01" db="EMBL/GenBank/DDBJ databases">
        <title>Complete genome sequence of strain Lentibacillus amyloliquefaciens LAM0015T isolated from saline sediment.</title>
        <authorList>
            <person name="Wang J.-L."/>
            <person name="He M.-X."/>
        </authorList>
    </citation>
    <scope>NUCLEOTIDE SEQUENCE [LARGE SCALE GENOMIC DNA]</scope>
    <source>
        <strain evidence="3 4">LAM0015</strain>
    </source>
</reference>
<dbReference type="NCBIfam" id="TIGR00730">
    <property type="entry name" value="Rossman fold protein, TIGR00730 family"/>
    <property type="match status" value="1"/>
</dbReference>
<evidence type="ECO:0000313" key="4">
    <source>
        <dbReference type="Proteomes" id="UP000050331"/>
    </source>
</evidence>
<gene>
    <name evidence="3" type="ORF">AOX59_13490</name>
</gene>
<evidence type="ECO:0000256" key="2">
    <source>
        <dbReference type="RuleBase" id="RU363015"/>
    </source>
</evidence>
<dbReference type="GO" id="GO:0009691">
    <property type="term" value="P:cytokinin biosynthetic process"/>
    <property type="evidence" value="ECO:0007669"/>
    <property type="project" value="UniProtKB-UniRule"/>
</dbReference>
<dbReference type="Proteomes" id="UP000050331">
    <property type="component" value="Chromosome"/>
</dbReference>
<keyword evidence="2" id="KW-0378">Hydrolase</keyword>
<dbReference type="GO" id="GO:0005829">
    <property type="term" value="C:cytosol"/>
    <property type="evidence" value="ECO:0007669"/>
    <property type="project" value="TreeGrafter"/>
</dbReference>
<dbReference type="Pfam" id="PF03641">
    <property type="entry name" value="Lysine_decarbox"/>
    <property type="match status" value="1"/>
</dbReference>
<dbReference type="OrthoDB" id="9801098at2"/>
<protein>
    <recommendedName>
        <fullName evidence="2">Cytokinin riboside 5'-monophosphate phosphoribohydrolase</fullName>
        <ecNumber evidence="2">3.2.2.n1</ecNumber>
    </recommendedName>
</protein>